<dbReference type="AlphaFoldDB" id="A0A1B6DJ63"/>
<dbReference type="Gene3D" id="2.40.50.770">
    <property type="entry name" value="RecQ-mediated genome instability protein Rmi1, C-terminal domain"/>
    <property type="match status" value="1"/>
</dbReference>
<evidence type="ECO:0000313" key="9">
    <source>
        <dbReference type="EMBL" id="JAS25697.1"/>
    </source>
</evidence>
<evidence type="ECO:0000256" key="4">
    <source>
        <dbReference type="ARBA" id="ARBA00023242"/>
    </source>
</evidence>
<dbReference type="Gene3D" id="1.10.8.10">
    <property type="entry name" value="DNA helicase RuvA subunit, C-terminal domain"/>
    <property type="match status" value="1"/>
</dbReference>
<feature type="compositionally biased region" description="Polar residues" evidence="6">
    <location>
        <begin position="340"/>
        <end position="362"/>
    </location>
</feature>
<feature type="region of interest" description="Disordered" evidence="6">
    <location>
        <begin position="527"/>
        <end position="552"/>
    </location>
</feature>
<feature type="region of interest" description="Disordered" evidence="6">
    <location>
        <begin position="340"/>
        <end position="404"/>
    </location>
</feature>
<dbReference type="EMBL" id="GEDC01011601">
    <property type="protein sequence ID" value="JAS25697.1"/>
    <property type="molecule type" value="Transcribed_RNA"/>
</dbReference>
<dbReference type="InterPro" id="IPR042470">
    <property type="entry name" value="RMI1_N_C_sf"/>
</dbReference>
<evidence type="ECO:0000259" key="7">
    <source>
        <dbReference type="PROSITE" id="PS50030"/>
    </source>
</evidence>
<reference evidence="9" key="1">
    <citation type="submission" date="2015-12" db="EMBL/GenBank/DDBJ databases">
        <title>De novo transcriptome assembly of four potential Pierce s Disease insect vectors from Arizona vineyards.</title>
        <authorList>
            <person name="Tassone E.E."/>
        </authorList>
    </citation>
    <scope>NUCLEOTIDE SEQUENCE</scope>
</reference>
<protein>
    <recommendedName>
        <fullName evidence="2">Tudor domain-containing protein 3</fullName>
    </recommendedName>
</protein>
<dbReference type="SUPFAM" id="SSF46934">
    <property type="entry name" value="UBA-like"/>
    <property type="match status" value="1"/>
</dbReference>
<dbReference type="PROSITE" id="PS50030">
    <property type="entry name" value="UBA"/>
    <property type="match status" value="1"/>
</dbReference>
<comment type="function">
    <text evidence="5">Scaffolding protein that specifically recognizes and binds dimethylarginine-containing proteins. Plays a role in the regulation of translation of target mRNAs by binding Arg/Gly-rich motifs (GAR) in dimethylarginine-containing proteins. In nucleus, acts as a coactivator: recognizes and binds asymmetric dimethylation on the core histone tails associated with transcriptional activation (H3R17me2a and H4R3me2a) and recruits proteins at these arginine-methylated loci. In cytoplasm, acts as an antiviral factor that participates in the assembly of stress granules together with G3BP1.</text>
</comment>
<dbReference type="SMART" id="SM00333">
    <property type="entry name" value="TUDOR"/>
    <property type="match status" value="1"/>
</dbReference>
<feature type="compositionally biased region" description="Low complexity" evidence="6">
    <location>
        <begin position="476"/>
        <end position="491"/>
    </location>
</feature>
<feature type="region of interest" description="Disordered" evidence="6">
    <location>
        <begin position="425"/>
        <end position="491"/>
    </location>
</feature>
<dbReference type="PROSITE" id="PS50304">
    <property type="entry name" value="TUDOR"/>
    <property type="match status" value="1"/>
</dbReference>
<dbReference type="GO" id="GO:0006325">
    <property type="term" value="P:chromatin organization"/>
    <property type="evidence" value="ECO:0007669"/>
    <property type="project" value="UniProtKB-KW"/>
</dbReference>
<dbReference type="InterPro" id="IPR002999">
    <property type="entry name" value="Tudor"/>
</dbReference>
<name>A0A1B6DJ63_9HEMI</name>
<evidence type="ECO:0000256" key="5">
    <source>
        <dbReference type="ARBA" id="ARBA00035105"/>
    </source>
</evidence>
<feature type="region of interest" description="Disordered" evidence="6">
    <location>
        <begin position="616"/>
        <end position="690"/>
    </location>
</feature>
<evidence type="ECO:0000256" key="6">
    <source>
        <dbReference type="SAM" id="MobiDB-lite"/>
    </source>
</evidence>
<gene>
    <name evidence="9" type="ORF">g.8426</name>
</gene>
<evidence type="ECO:0000256" key="3">
    <source>
        <dbReference type="ARBA" id="ARBA00022853"/>
    </source>
</evidence>
<dbReference type="GO" id="GO:0005634">
    <property type="term" value="C:nucleus"/>
    <property type="evidence" value="ECO:0007669"/>
    <property type="project" value="UniProtKB-SubCell"/>
</dbReference>
<feature type="region of interest" description="Disordered" evidence="6">
    <location>
        <begin position="278"/>
        <end position="316"/>
    </location>
</feature>
<dbReference type="Gene3D" id="2.30.30.140">
    <property type="match status" value="1"/>
</dbReference>
<feature type="domain" description="Tudor" evidence="8">
    <location>
        <begin position="561"/>
        <end position="619"/>
    </location>
</feature>
<keyword evidence="4" id="KW-0539">Nucleus</keyword>
<accession>A0A1B6DJ63</accession>
<evidence type="ECO:0000259" key="8">
    <source>
        <dbReference type="PROSITE" id="PS50304"/>
    </source>
</evidence>
<proteinExistence type="predicted"/>
<dbReference type="SUPFAM" id="SSF63748">
    <property type="entry name" value="Tudor/PWWP/MBT"/>
    <property type="match status" value="1"/>
</dbReference>
<feature type="compositionally biased region" description="Polar residues" evidence="6">
    <location>
        <begin position="455"/>
        <end position="468"/>
    </location>
</feature>
<feature type="compositionally biased region" description="Basic and acidic residues" evidence="6">
    <location>
        <begin position="282"/>
        <end position="300"/>
    </location>
</feature>
<dbReference type="InterPro" id="IPR009060">
    <property type="entry name" value="UBA-like_sf"/>
</dbReference>
<evidence type="ECO:0000256" key="1">
    <source>
        <dbReference type="ARBA" id="ARBA00004123"/>
    </source>
</evidence>
<dbReference type="PANTHER" id="PTHR13681">
    <property type="entry name" value="SURVIVAL OF MOTOR NEURON-RELATED-SPLICING FACTOR 30-RELATED"/>
    <property type="match status" value="1"/>
</dbReference>
<keyword evidence="3" id="KW-0156">Chromatin regulator</keyword>
<feature type="domain" description="UBA" evidence="7">
    <location>
        <begin position="243"/>
        <end position="283"/>
    </location>
</feature>
<dbReference type="InterPro" id="IPR015940">
    <property type="entry name" value="UBA"/>
</dbReference>
<feature type="compositionally biased region" description="Low complexity" evidence="6">
    <location>
        <begin position="630"/>
        <end position="643"/>
    </location>
</feature>
<comment type="subcellular location">
    <subcellularLocation>
        <location evidence="1">Nucleus</location>
    </subcellularLocation>
</comment>
<feature type="compositionally biased region" description="Polar residues" evidence="6">
    <location>
        <begin position="390"/>
        <end position="404"/>
    </location>
</feature>
<dbReference type="SMART" id="SM01161">
    <property type="entry name" value="DUF1767"/>
    <property type="match status" value="1"/>
</dbReference>
<dbReference type="Pfam" id="PF08585">
    <property type="entry name" value="RMI1_N_C"/>
    <property type="match status" value="1"/>
</dbReference>
<dbReference type="InterPro" id="IPR013894">
    <property type="entry name" value="RMI1_OB"/>
</dbReference>
<sequence>MDLMEGLKNRGWYLTNEAIQTLSDNSEGATIESIEAKALDLDLREIGQPILPEKLSKGKLGETISIPSNVIVQIQKISNISAPKANEESRAAPRFLKLLLTDGHIVCHAVELESIDNLSINTPPGTKLLLKGKDIFAEFGIVLLNPSCVNILGGRVPVLIEKWEVNRRLAKHTRGRIGEEGGPPPWIPFGQKIVRPNIQDTNFKSLGDPSNKENAEFEAQRQGAIAEAARAGARKVFGGGNKPVFDRNLRQIIDLGYTQEQAEIALKQSKNNVDQAIRNLKRREGGNRGGRENNRRRGDRDDDGGTSGPKPSGKVSLFDFLEDKLPAQNDKDLEFQEKNQTSFTTTGSNANQNSYSNRNSSFRGRYERGNRGGRGGHHSSSDKKEDRNRNNNTSSQKPPRFQNQLSRNQESFNFYQNWNYSNEFNNEDKRANNSSKGGGNFEQFSSDNYPRKNHSNSFTPGNDNSDFPRNSRKYDNYGSSNSGNNYKSVNNSSSYSRQMLEAKMPEIPEFPFKDPSSIPSLMSSNNGSFYQSSFRPPNQHHTTNEVASVKNSENTNTVNWQWKKGDKCMAKYWEDNMYYNAEVTGLSKKTCVVRFLEYGNFEEVLQDDCIPLSDDGRDTKNLANQNQYTNFGNPSQSQSGNNNHFSGILEFRRGGSRPYIKSAETTGHRKQSNRITQQMYVPPAQRRDSK</sequence>
<organism evidence="9">
    <name type="scientific">Clastoptera arizonana</name>
    <name type="common">Arizona spittle bug</name>
    <dbReference type="NCBI Taxonomy" id="38151"/>
    <lineage>
        <taxon>Eukaryota</taxon>
        <taxon>Metazoa</taxon>
        <taxon>Ecdysozoa</taxon>
        <taxon>Arthropoda</taxon>
        <taxon>Hexapoda</taxon>
        <taxon>Insecta</taxon>
        <taxon>Pterygota</taxon>
        <taxon>Neoptera</taxon>
        <taxon>Paraneoptera</taxon>
        <taxon>Hemiptera</taxon>
        <taxon>Auchenorrhyncha</taxon>
        <taxon>Cercopoidea</taxon>
        <taxon>Clastopteridae</taxon>
        <taxon>Clastoptera</taxon>
    </lineage>
</organism>
<dbReference type="PANTHER" id="PTHR13681:SF24">
    <property type="entry name" value="TUDOR DOMAIN-CONTAINING PROTEIN 3"/>
    <property type="match status" value="1"/>
</dbReference>
<evidence type="ECO:0000256" key="2">
    <source>
        <dbReference type="ARBA" id="ARBA00013421"/>
    </source>
</evidence>
<feature type="compositionally biased region" description="Basic and acidic residues" evidence="6">
    <location>
        <begin position="379"/>
        <end position="389"/>
    </location>
</feature>